<evidence type="ECO:0008006" key="3">
    <source>
        <dbReference type="Google" id="ProtNLM"/>
    </source>
</evidence>
<gene>
    <name evidence="1" type="ORF">B0174_08185</name>
</gene>
<proteinExistence type="predicted"/>
<dbReference type="EMBL" id="MUXE01000011">
    <property type="protein sequence ID" value="PUE64009.1"/>
    <property type="molecule type" value="Genomic_DNA"/>
</dbReference>
<comment type="caution">
    <text evidence="1">The sequence shown here is derived from an EMBL/GenBank/DDBJ whole genome shotgun (WGS) entry which is preliminary data.</text>
</comment>
<dbReference type="RefSeq" id="WP_108559550.1">
    <property type="nucleotide sequence ID" value="NZ_MUXE01000011.1"/>
</dbReference>
<evidence type="ECO:0000313" key="2">
    <source>
        <dbReference type="Proteomes" id="UP000251135"/>
    </source>
</evidence>
<evidence type="ECO:0000313" key="1">
    <source>
        <dbReference type="EMBL" id="PUE64009.1"/>
    </source>
</evidence>
<name>A0A363CY60_9BACT</name>
<organism evidence="1 2">
    <name type="scientific">Arcobacter caeni</name>
    <dbReference type="NCBI Taxonomy" id="1912877"/>
    <lineage>
        <taxon>Bacteria</taxon>
        <taxon>Pseudomonadati</taxon>
        <taxon>Campylobacterota</taxon>
        <taxon>Epsilonproteobacteria</taxon>
        <taxon>Campylobacterales</taxon>
        <taxon>Arcobacteraceae</taxon>
        <taxon>Arcobacter</taxon>
    </lineage>
</organism>
<accession>A0A363CY60</accession>
<keyword evidence="2" id="KW-1185">Reference proteome</keyword>
<reference evidence="1 2" key="1">
    <citation type="submission" date="2017-02" db="EMBL/GenBank/DDBJ databases">
        <title>Arcobacter caeni sp. nov, a new Arcobacter species isolated from reclaimed water.</title>
        <authorList>
            <person name="Figueras M.J."/>
            <person name="Perez-Cataluna A."/>
            <person name="Salas-Masso N."/>
        </authorList>
    </citation>
    <scope>NUCLEOTIDE SEQUENCE [LARGE SCALE GENOMIC DNA]</scope>
    <source>
        <strain evidence="1 2">RW17-10</strain>
    </source>
</reference>
<dbReference type="AlphaFoldDB" id="A0A363CY60"/>
<protein>
    <recommendedName>
        <fullName evidence="3">Flagellar protein FlgN</fullName>
    </recommendedName>
</protein>
<sequence length="125" mass="14384">MIENTIKNMSDLIIKLKSSIEQDIVDIKAAKHEELLKRNDEKHIMIDEITLLKTKLNEELMSKIQEGVDVNIYRQSVDLLEVELKDLYELNKRLASIVLPVQQLYKDLVSEITAANGGKFFDIKA</sequence>
<dbReference type="Proteomes" id="UP000251135">
    <property type="component" value="Unassembled WGS sequence"/>
</dbReference>
<dbReference type="OrthoDB" id="5334106at2"/>